<comment type="caution">
    <text evidence="2">The sequence shown here is derived from an EMBL/GenBank/DDBJ whole genome shotgun (WGS) entry which is preliminary data.</text>
</comment>
<feature type="domain" description="HTH marR-type" evidence="1">
    <location>
        <begin position="11"/>
        <end position="145"/>
    </location>
</feature>
<dbReference type="InterPro" id="IPR036390">
    <property type="entry name" value="WH_DNA-bd_sf"/>
</dbReference>
<gene>
    <name evidence="2" type="ORF">GCM10009765_62820</name>
</gene>
<reference evidence="2 3" key="1">
    <citation type="journal article" date="2019" name="Int. J. Syst. Evol. Microbiol.">
        <title>The Global Catalogue of Microorganisms (GCM) 10K type strain sequencing project: providing services to taxonomists for standard genome sequencing and annotation.</title>
        <authorList>
            <consortium name="The Broad Institute Genomics Platform"/>
            <consortium name="The Broad Institute Genome Sequencing Center for Infectious Disease"/>
            <person name="Wu L."/>
            <person name="Ma J."/>
        </authorList>
    </citation>
    <scope>NUCLEOTIDE SEQUENCE [LARGE SCALE GENOMIC DNA]</scope>
    <source>
        <strain evidence="2 3">JCM 14718</strain>
    </source>
</reference>
<organism evidence="2 3">
    <name type="scientific">Fodinicola feengrottensis</name>
    <dbReference type="NCBI Taxonomy" id="435914"/>
    <lineage>
        <taxon>Bacteria</taxon>
        <taxon>Bacillati</taxon>
        <taxon>Actinomycetota</taxon>
        <taxon>Actinomycetes</taxon>
        <taxon>Mycobacteriales</taxon>
        <taxon>Fodinicola</taxon>
    </lineage>
</organism>
<dbReference type="RefSeq" id="WP_344313872.1">
    <property type="nucleotide sequence ID" value="NZ_BAAANY010000030.1"/>
</dbReference>
<dbReference type="InterPro" id="IPR039422">
    <property type="entry name" value="MarR/SlyA-like"/>
</dbReference>
<protein>
    <recommendedName>
        <fullName evidence="1">HTH marR-type domain-containing protein</fullName>
    </recommendedName>
</protein>
<name>A0ABN2IHA1_9ACTN</name>
<dbReference type="PANTHER" id="PTHR33164:SF57">
    <property type="entry name" value="MARR-FAMILY TRANSCRIPTIONAL REGULATOR"/>
    <property type="match status" value="1"/>
</dbReference>
<keyword evidence="3" id="KW-1185">Reference proteome</keyword>
<dbReference type="InterPro" id="IPR036388">
    <property type="entry name" value="WH-like_DNA-bd_sf"/>
</dbReference>
<dbReference type="Gene3D" id="1.10.10.10">
    <property type="entry name" value="Winged helix-like DNA-binding domain superfamily/Winged helix DNA-binding domain"/>
    <property type="match status" value="1"/>
</dbReference>
<proteinExistence type="predicted"/>
<dbReference type="InterPro" id="IPR000835">
    <property type="entry name" value="HTH_MarR-typ"/>
</dbReference>
<dbReference type="SMART" id="SM00347">
    <property type="entry name" value="HTH_MARR"/>
    <property type="match status" value="1"/>
</dbReference>
<dbReference type="Proteomes" id="UP001500618">
    <property type="component" value="Unassembled WGS sequence"/>
</dbReference>
<accession>A0ABN2IHA1</accession>
<dbReference type="PROSITE" id="PS50995">
    <property type="entry name" value="HTH_MARR_2"/>
    <property type="match status" value="1"/>
</dbReference>
<dbReference type="Pfam" id="PF01047">
    <property type="entry name" value="MarR"/>
    <property type="match status" value="1"/>
</dbReference>
<evidence type="ECO:0000259" key="1">
    <source>
        <dbReference type="PROSITE" id="PS50995"/>
    </source>
</evidence>
<dbReference type="PRINTS" id="PR00598">
    <property type="entry name" value="HTHMARR"/>
</dbReference>
<evidence type="ECO:0000313" key="2">
    <source>
        <dbReference type="EMBL" id="GAA1705073.1"/>
    </source>
</evidence>
<evidence type="ECO:0000313" key="3">
    <source>
        <dbReference type="Proteomes" id="UP001500618"/>
    </source>
</evidence>
<dbReference type="SUPFAM" id="SSF46785">
    <property type="entry name" value="Winged helix' DNA-binding domain"/>
    <property type="match status" value="1"/>
</dbReference>
<dbReference type="PANTHER" id="PTHR33164">
    <property type="entry name" value="TRANSCRIPTIONAL REGULATOR, MARR FAMILY"/>
    <property type="match status" value="1"/>
</dbReference>
<dbReference type="EMBL" id="BAAANY010000030">
    <property type="protein sequence ID" value="GAA1705073.1"/>
    <property type="molecule type" value="Genomic_DNA"/>
</dbReference>
<sequence length="167" mass="18126">MSVDTAAETTAEALVRELFGLMRGLKGLHNALPPGHGFKLEGPAYGVLWAIAERGAVRPSALAEHLCLDLSTVSRHLSSLTAAGYLARETDPVDKRAHLIRVSPAGEALLAAEHRARIDGVSALVSDFSEAERKRFLRSLVRFNANLDNRRRQYAEAVGSEEGRNKA</sequence>